<name>A0A3S8UJN3_9PSED</name>
<protein>
    <submittedName>
        <fullName evidence="8">Transcriptional regulator FeaR</fullName>
    </submittedName>
</protein>
<evidence type="ECO:0000256" key="6">
    <source>
        <dbReference type="ARBA" id="ARBA00037345"/>
    </source>
</evidence>
<dbReference type="InterPro" id="IPR018060">
    <property type="entry name" value="HTH_AraC"/>
</dbReference>
<dbReference type="GO" id="GO:0005737">
    <property type="term" value="C:cytoplasm"/>
    <property type="evidence" value="ECO:0007669"/>
    <property type="project" value="UniProtKB-SubCell"/>
</dbReference>
<keyword evidence="5" id="KW-0804">Transcription</keyword>
<dbReference type="NCBIfam" id="NF007243">
    <property type="entry name" value="PRK09685.1"/>
    <property type="match status" value="1"/>
</dbReference>
<accession>A0A3S8UJN3</accession>
<evidence type="ECO:0000256" key="3">
    <source>
        <dbReference type="ARBA" id="ARBA00023125"/>
    </source>
</evidence>
<dbReference type="PANTHER" id="PTHR46796">
    <property type="entry name" value="HTH-TYPE TRANSCRIPTIONAL ACTIVATOR RHAS-RELATED"/>
    <property type="match status" value="1"/>
</dbReference>
<dbReference type="PRINTS" id="PR00032">
    <property type="entry name" value="HTHARAC"/>
</dbReference>
<evidence type="ECO:0000313" key="9">
    <source>
        <dbReference type="Proteomes" id="UP000268230"/>
    </source>
</evidence>
<dbReference type="GO" id="GO:0003700">
    <property type="term" value="F:DNA-binding transcription factor activity"/>
    <property type="evidence" value="ECO:0007669"/>
    <property type="project" value="InterPro"/>
</dbReference>
<dbReference type="InterPro" id="IPR050204">
    <property type="entry name" value="AraC_XylS_family_regulators"/>
</dbReference>
<dbReference type="Gene3D" id="1.10.10.60">
    <property type="entry name" value="Homeodomain-like"/>
    <property type="match status" value="1"/>
</dbReference>
<feature type="domain" description="HTH araC/xylS-type" evidence="7">
    <location>
        <begin position="214"/>
        <end position="315"/>
    </location>
</feature>
<dbReference type="SUPFAM" id="SSF46689">
    <property type="entry name" value="Homeodomain-like"/>
    <property type="match status" value="1"/>
</dbReference>
<keyword evidence="3" id="KW-0238">DNA-binding</keyword>
<dbReference type="SMART" id="SM00342">
    <property type="entry name" value="HTH_ARAC"/>
    <property type="match status" value="1"/>
</dbReference>
<comment type="function">
    <text evidence="6">Regulatory protein of the TOL plasmid xyl operons. XylS activates the xylXYZLTEGFJQKIH operon required for the degradation of toluene, m-xylene and p-xylene.</text>
</comment>
<dbReference type="KEGG" id="pory:EJA05_13130"/>
<organism evidence="8 9">
    <name type="scientific">Pseudomonas entomophila</name>
    <dbReference type="NCBI Taxonomy" id="312306"/>
    <lineage>
        <taxon>Bacteria</taxon>
        <taxon>Pseudomonadati</taxon>
        <taxon>Pseudomonadota</taxon>
        <taxon>Gammaproteobacteria</taxon>
        <taxon>Pseudomonadales</taxon>
        <taxon>Pseudomonadaceae</taxon>
        <taxon>Pseudomonas</taxon>
    </lineage>
</organism>
<dbReference type="PROSITE" id="PS01124">
    <property type="entry name" value="HTH_ARAC_FAMILY_2"/>
    <property type="match status" value="1"/>
</dbReference>
<reference evidence="8 9" key="1">
    <citation type="submission" date="2018-12" db="EMBL/GenBank/DDBJ databases">
        <authorList>
            <person name="Li S."/>
            <person name="Yang R."/>
            <person name="Chen G."/>
            <person name="Zou L."/>
            <person name="Zhang C."/>
            <person name="Chen Y."/>
            <person name="Liu Z."/>
            <person name="Li Y."/>
            <person name="Yan Y."/>
            <person name="Huang M."/>
            <person name="Chen T."/>
        </authorList>
    </citation>
    <scope>NUCLEOTIDE SEQUENCE [LARGE SCALE GENOMIC DNA]</scope>
    <source>
        <strain evidence="8 9">1257</strain>
    </source>
</reference>
<keyword evidence="2" id="KW-0805">Transcription regulation</keyword>
<dbReference type="InterPro" id="IPR009057">
    <property type="entry name" value="Homeodomain-like_sf"/>
</dbReference>
<evidence type="ECO:0000259" key="7">
    <source>
        <dbReference type="PROSITE" id="PS01124"/>
    </source>
</evidence>
<evidence type="ECO:0000256" key="4">
    <source>
        <dbReference type="ARBA" id="ARBA00023159"/>
    </source>
</evidence>
<evidence type="ECO:0000256" key="2">
    <source>
        <dbReference type="ARBA" id="ARBA00023015"/>
    </source>
</evidence>
<evidence type="ECO:0000313" key="8">
    <source>
        <dbReference type="EMBL" id="AZL68615.1"/>
    </source>
</evidence>
<dbReference type="PANTHER" id="PTHR46796:SF6">
    <property type="entry name" value="ARAC SUBFAMILY"/>
    <property type="match status" value="1"/>
</dbReference>
<dbReference type="Proteomes" id="UP000268230">
    <property type="component" value="Chromosome"/>
</dbReference>
<evidence type="ECO:0000256" key="1">
    <source>
        <dbReference type="ARBA" id="ARBA00004496"/>
    </source>
</evidence>
<dbReference type="Pfam" id="PF12833">
    <property type="entry name" value="HTH_18"/>
    <property type="match status" value="1"/>
</dbReference>
<dbReference type="PROSITE" id="PS00041">
    <property type="entry name" value="HTH_ARAC_FAMILY_1"/>
    <property type="match status" value="1"/>
</dbReference>
<evidence type="ECO:0000256" key="5">
    <source>
        <dbReference type="ARBA" id="ARBA00023163"/>
    </source>
</evidence>
<dbReference type="AlphaFoldDB" id="A0A3S8UJN3"/>
<dbReference type="GO" id="GO:0009893">
    <property type="term" value="P:positive regulation of metabolic process"/>
    <property type="evidence" value="ECO:0007669"/>
    <property type="project" value="UniProtKB-ARBA"/>
</dbReference>
<proteinExistence type="predicted"/>
<dbReference type="GO" id="GO:0043565">
    <property type="term" value="F:sequence-specific DNA binding"/>
    <property type="evidence" value="ECO:0007669"/>
    <property type="project" value="InterPro"/>
</dbReference>
<sequence>MPQPVSHCSTQPEADGLDRWTAAMQQVCGRFQTELAFNRALFIGEIATFNRAGLALANLRTNAGNIRRFGDNPDRDDDQHCFLVSQRMGYSRITQGGVSLQLSPGDLLLMDSVGPCEITPFGLIEHVSLSLSREQVRKHVTGQGAAFGKISSTNACGRMLHLLMDQLCREEEDAGGAQGDALQSAFISLLEPGFERGEHNAAALGGVSGSNLRGYVQKVIDESLGQPGLTPANLAERLSISVRHLYRVFEEEGDSVCRYIQRSRLKRSADDLSNPFLKRESITSIAFKWGFTDSAHFSRAFKKQFEQSPKDFRAMALMAGR</sequence>
<dbReference type="OrthoDB" id="2547276at2"/>
<keyword evidence="4" id="KW-0010">Activator</keyword>
<gene>
    <name evidence="8" type="primary">feaR</name>
    <name evidence="8" type="ORF">EJA05_13130</name>
</gene>
<dbReference type="InterPro" id="IPR020449">
    <property type="entry name" value="Tscrpt_reg_AraC-type_HTH"/>
</dbReference>
<dbReference type="InterPro" id="IPR018062">
    <property type="entry name" value="HTH_AraC-typ_CS"/>
</dbReference>
<dbReference type="EMBL" id="CP034338">
    <property type="protein sequence ID" value="AZL68615.1"/>
    <property type="molecule type" value="Genomic_DNA"/>
</dbReference>
<comment type="subcellular location">
    <subcellularLocation>
        <location evidence="1">Cytoplasm</location>
    </subcellularLocation>
</comment>